<gene>
    <name evidence="1" type="ORF">DF3PB_4970001</name>
</gene>
<dbReference type="SUPFAM" id="SSF63380">
    <property type="entry name" value="Riboflavin synthase domain-like"/>
    <property type="match status" value="1"/>
</dbReference>
<name>A0A380TGZ4_9ZZZZ</name>
<protein>
    <submittedName>
        <fullName evidence="1">Pyridine nucleotide-disulfide oxidoreductase</fullName>
    </submittedName>
</protein>
<dbReference type="PANTHER" id="PTHR43513:SF3">
    <property type="entry name" value="DIHYDROOROTATE DEHYDROGENASE B (NAD(+)), ELECTRON TRANSFER SUBUNIT-RELATED"/>
    <property type="match status" value="1"/>
</dbReference>
<dbReference type="SUPFAM" id="SSF52343">
    <property type="entry name" value="Ferredoxin reductase-like, C-terminal NADP-linked domain"/>
    <property type="match status" value="1"/>
</dbReference>
<dbReference type="Gene3D" id="2.40.30.10">
    <property type="entry name" value="Translation factors"/>
    <property type="match status" value="1"/>
</dbReference>
<dbReference type="AlphaFoldDB" id="A0A380TGZ4"/>
<dbReference type="EMBL" id="UIDG01000442">
    <property type="protein sequence ID" value="SUS07720.1"/>
    <property type="molecule type" value="Genomic_DNA"/>
</dbReference>
<sequence>MLMQFRADGRAMSFFGDLHPSYAGNVVKALASAKQGYPVVDRALRRRAPEPVTPEALAAQLNDALRPTVIAVKPLTTTAHEITVRAPFAAHAYGPGQFFRVQNFEANAPRANGTTLAMEAVALTGAMIDREEGLISLIALDMGGSTSLLPLLKAGERIVLMGPTGAVTETEHNETVLLAGGGVGNAELLSMKTAFHAAGCRILFFAAYRKPEDRFHPHLIEADSDVVVWCCDEAPGLDARRPQDKAFVGNVVQAMQAYAEGRLGDGIPLSDVDRIFVVGSDAMMAAVARARHGVLKPYLKADHIGVGSINSPMQCMMKEICAQCLQPHIDPVTGERSVVFSCFCQDQLLDHVDFGVLRARLMQNAVQEKLTRRWIAHCKRALEHT</sequence>
<dbReference type="PANTHER" id="PTHR43513">
    <property type="entry name" value="DIHYDROOROTATE DEHYDROGENASE B (NAD(+)), ELECTRON TRANSFER SUBUNIT"/>
    <property type="match status" value="1"/>
</dbReference>
<dbReference type="InterPro" id="IPR050353">
    <property type="entry name" value="PyrK_electron_transfer"/>
</dbReference>
<evidence type="ECO:0000313" key="1">
    <source>
        <dbReference type="EMBL" id="SUS07720.1"/>
    </source>
</evidence>
<reference evidence="1" key="1">
    <citation type="submission" date="2018-07" db="EMBL/GenBank/DDBJ databases">
        <authorList>
            <person name="Quirk P.G."/>
            <person name="Krulwich T.A."/>
        </authorList>
    </citation>
    <scope>NUCLEOTIDE SEQUENCE</scope>
</reference>
<proteinExistence type="predicted"/>
<organism evidence="1">
    <name type="scientific">metagenome</name>
    <dbReference type="NCBI Taxonomy" id="256318"/>
    <lineage>
        <taxon>unclassified sequences</taxon>
        <taxon>metagenomes</taxon>
    </lineage>
</organism>
<dbReference type="InterPro" id="IPR017938">
    <property type="entry name" value="Riboflavin_synthase-like_b-brl"/>
</dbReference>
<dbReference type="CDD" id="cd06192">
    <property type="entry name" value="DHOD_e_trans_like"/>
    <property type="match status" value="1"/>
</dbReference>
<dbReference type="Gene3D" id="3.40.50.80">
    <property type="entry name" value="Nucleotide-binding domain of ferredoxin-NADP reductase (FNR) module"/>
    <property type="match status" value="1"/>
</dbReference>
<accession>A0A380TGZ4</accession>
<dbReference type="InterPro" id="IPR039261">
    <property type="entry name" value="FNR_nucleotide-bd"/>
</dbReference>